<dbReference type="InterPro" id="IPR011613">
    <property type="entry name" value="GH15-like"/>
</dbReference>
<evidence type="ECO:0000313" key="3">
    <source>
        <dbReference type="EMBL" id="EQD67075.1"/>
    </source>
</evidence>
<dbReference type="EMBL" id="AUZZ01000672">
    <property type="protein sequence ID" value="EQD67075.1"/>
    <property type="molecule type" value="Genomic_DNA"/>
</dbReference>
<organism evidence="3">
    <name type="scientific">mine drainage metagenome</name>
    <dbReference type="NCBI Taxonomy" id="410659"/>
    <lineage>
        <taxon>unclassified sequences</taxon>
        <taxon>metagenomes</taxon>
        <taxon>ecological metagenomes</taxon>
    </lineage>
</organism>
<dbReference type="InterPro" id="IPR008928">
    <property type="entry name" value="6-hairpin_glycosidase_sf"/>
</dbReference>
<feature type="non-terminal residue" evidence="3">
    <location>
        <position position="1"/>
    </location>
</feature>
<dbReference type="PANTHER" id="PTHR31616:SF0">
    <property type="entry name" value="GLUCAN 1,4-ALPHA-GLUCOSIDASE"/>
    <property type="match status" value="1"/>
</dbReference>
<comment type="caution">
    <text evidence="3">The sequence shown here is derived from an EMBL/GenBank/DDBJ whole genome shotgun (WGS) entry which is preliminary data.</text>
</comment>
<feature type="non-terminal residue" evidence="3">
    <location>
        <position position="237"/>
    </location>
</feature>
<name>T1CI55_9ZZZZ</name>
<evidence type="ECO:0000256" key="1">
    <source>
        <dbReference type="SAM" id="MobiDB-lite"/>
    </source>
</evidence>
<dbReference type="GO" id="GO:0005975">
    <property type="term" value="P:carbohydrate metabolic process"/>
    <property type="evidence" value="ECO:0007669"/>
    <property type="project" value="InterPro"/>
</dbReference>
<reference evidence="3" key="1">
    <citation type="submission" date="2013-08" db="EMBL/GenBank/DDBJ databases">
        <authorList>
            <person name="Mendez C."/>
            <person name="Richter M."/>
            <person name="Ferrer M."/>
            <person name="Sanchez J."/>
        </authorList>
    </citation>
    <scope>NUCLEOTIDE SEQUENCE</scope>
</reference>
<reference evidence="3" key="2">
    <citation type="journal article" date="2014" name="ISME J.">
        <title>Microbial stratification in low pH oxic and suboxic macroscopic growths along an acid mine drainage.</title>
        <authorList>
            <person name="Mendez-Garcia C."/>
            <person name="Mesa V."/>
            <person name="Sprenger R.R."/>
            <person name="Richter M."/>
            <person name="Diez M.S."/>
            <person name="Solano J."/>
            <person name="Bargiela R."/>
            <person name="Golyshina O.V."/>
            <person name="Manteca A."/>
            <person name="Ramos J.L."/>
            <person name="Gallego J.R."/>
            <person name="Llorente I."/>
            <person name="Martins Dos Santos V.A."/>
            <person name="Jensen O.N."/>
            <person name="Pelaez A.I."/>
            <person name="Sanchez J."/>
            <person name="Ferrer M."/>
        </authorList>
    </citation>
    <scope>NUCLEOTIDE SEQUENCE</scope>
</reference>
<feature type="domain" description="GH15-like" evidence="2">
    <location>
        <begin position="5"/>
        <end position="182"/>
    </location>
</feature>
<dbReference type="Gene3D" id="1.50.10.10">
    <property type="match status" value="1"/>
</dbReference>
<sequence length="237" mass="26349">KHYVYSKVMAWVAVDRGIDLGERLGLVGPYDHWRRVRETIREDVLRRGTTARGGGLGWFYGASAPDASLLLLPTTGFLEVDDPVMDRTVAEIERSLVDEPFVARYRLPDHLRGREGYFLPCAFWRVEYYTMRGELTRARRLFESLLRTAGPLGLFAEEIDRRGRHLGNYPQAFTHLALLLAATRLDRAFEGGLAHLDETPRRPTGLAATHAALRAAGGSTAVRPGAVDASNRSGTSS</sequence>
<gene>
    <name evidence="3" type="ORF">B2A_00881</name>
</gene>
<keyword evidence="3" id="KW-0378">Hydrolase</keyword>
<evidence type="ECO:0000259" key="2">
    <source>
        <dbReference type="Pfam" id="PF00723"/>
    </source>
</evidence>
<feature type="region of interest" description="Disordered" evidence="1">
    <location>
        <begin position="217"/>
        <end position="237"/>
    </location>
</feature>
<dbReference type="PANTHER" id="PTHR31616">
    <property type="entry name" value="TREHALASE"/>
    <property type="match status" value="1"/>
</dbReference>
<dbReference type="GO" id="GO:0004553">
    <property type="term" value="F:hydrolase activity, hydrolyzing O-glycosyl compounds"/>
    <property type="evidence" value="ECO:0007669"/>
    <property type="project" value="TreeGrafter"/>
</dbReference>
<dbReference type="InterPro" id="IPR012341">
    <property type="entry name" value="6hp_glycosidase-like_sf"/>
</dbReference>
<accession>T1CI55</accession>
<dbReference type="SUPFAM" id="SSF48208">
    <property type="entry name" value="Six-hairpin glycosidases"/>
    <property type="match status" value="1"/>
</dbReference>
<proteinExistence type="predicted"/>
<dbReference type="AlphaFoldDB" id="T1CI55"/>
<dbReference type="Pfam" id="PF00723">
    <property type="entry name" value="Glyco_hydro_15"/>
    <property type="match status" value="1"/>
</dbReference>
<protein>
    <submittedName>
        <fullName evidence="3">Glycosyl hydrolase, glycosyl hydrolase family 15</fullName>
    </submittedName>
</protein>